<proteinExistence type="predicted"/>
<dbReference type="EMBL" id="JACHMG010000001">
    <property type="protein sequence ID" value="MBB4689464.1"/>
    <property type="molecule type" value="Genomic_DNA"/>
</dbReference>
<evidence type="ECO:0008006" key="4">
    <source>
        <dbReference type="Google" id="ProtNLM"/>
    </source>
</evidence>
<organism evidence="2 3">
    <name type="scientific">Amycolatopsis jiangsuensis</name>
    <dbReference type="NCBI Taxonomy" id="1181879"/>
    <lineage>
        <taxon>Bacteria</taxon>
        <taxon>Bacillati</taxon>
        <taxon>Actinomycetota</taxon>
        <taxon>Actinomycetes</taxon>
        <taxon>Pseudonocardiales</taxon>
        <taxon>Pseudonocardiaceae</taxon>
        <taxon>Amycolatopsis</taxon>
    </lineage>
</organism>
<evidence type="ECO:0000256" key="1">
    <source>
        <dbReference type="SAM" id="MobiDB-lite"/>
    </source>
</evidence>
<feature type="region of interest" description="Disordered" evidence="1">
    <location>
        <begin position="119"/>
        <end position="150"/>
    </location>
</feature>
<name>A0A840J7N6_9PSEU</name>
<gene>
    <name evidence="2" type="ORF">BJY18_006949</name>
</gene>
<comment type="caution">
    <text evidence="2">The sequence shown here is derived from an EMBL/GenBank/DDBJ whole genome shotgun (WGS) entry which is preliminary data.</text>
</comment>
<accession>A0A840J7N6</accession>
<evidence type="ECO:0000313" key="2">
    <source>
        <dbReference type="EMBL" id="MBB4689464.1"/>
    </source>
</evidence>
<dbReference type="AlphaFoldDB" id="A0A840J7N6"/>
<dbReference type="RefSeq" id="WP_184783995.1">
    <property type="nucleotide sequence ID" value="NZ_JACHMG010000001.1"/>
</dbReference>
<keyword evidence="3" id="KW-1185">Reference proteome</keyword>
<sequence>MTEGNTGGYTVETDKLDAHRADVEEAVKTADRVVDAGHQVTPGGWDNAFGLMFQAFPVATHPIAEAFIDFAKTASQALQYTSTALGTAAVDYQRTEQHTADILHQLEKKIADVSEMQVGNGALPPEDVAEPHTPVIGAPAKNRATDEQED</sequence>
<protein>
    <recommendedName>
        <fullName evidence="4">Excreted virulence factor EspC (Type VII ESX diderm)</fullName>
    </recommendedName>
</protein>
<reference evidence="2 3" key="1">
    <citation type="submission" date="2020-08" db="EMBL/GenBank/DDBJ databases">
        <title>Sequencing the genomes of 1000 actinobacteria strains.</title>
        <authorList>
            <person name="Klenk H.-P."/>
        </authorList>
    </citation>
    <scope>NUCLEOTIDE SEQUENCE [LARGE SCALE GENOMIC DNA]</scope>
    <source>
        <strain evidence="2 3">DSM 45859</strain>
    </source>
</reference>
<evidence type="ECO:0000313" key="3">
    <source>
        <dbReference type="Proteomes" id="UP000581769"/>
    </source>
</evidence>
<dbReference type="Proteomes" id="UP000581769">
    <property type="component" value="Unassembled WGS sequence"/>
</dbReference>